<dbReference type="Proteomes" id="UP000183529">
    <property type="component" value="Unassembled WGS sequence"/>
</dbReference>
<dbReference type="EMBL" id="FNZM01000023">
    <property type="protein sequence ID" value="SEK12887.1"/>
    <property type="molecule type" value="Genomic_DNA"/>
</dbReference>
<sequence>MINAKKCWHGSTVGWINEIDPSKGRTYGFQVGLNVFGETKSPQDFIWLTEVEQRARNQSQTSLDEVMKSQKAGEDPFRERPMKAGRWVYEVEASQYSDQIDLGAAVLSDRMLERLVSGVEATKQLELYRENDGFLACKVNEWGAYSLLPEKYEHCLPD</sequence>
<protein>
    <submittedName>
        <fullName evidence="2">Uncharacterized protein</fullName>
    </submittedName>
</protein>
<organism evidence="2 3">
    <name type="scientific">Paraburkholderia tropica</name>
    <dbReference type="NCBI Taxonomy" id="92647"/>
    <lineage>
        <taxon>Bacteria</taxon>
        <taxon>Pseudomonadati</taxon>
        <taxon>Pseudomonadota</taxon>
        <taxon>Betaproteobacteria</taxon>
        <taxon>Burkholderiales</taxon>
        <taxon>Burkholderiaceae</taxon>
        <taxon>Paraburkholderia</taxon>
    </lineage>
</organism>
<evidence type="ECO:0000256" key="1">
    <source>
        <dbReference type="SAM" id="MobiDB-lite"/>
    </source>
</evidence>
<name>A0AAQ1GMR4_9BURK</name>
<gene>
    <name evidence="2" type="ORF">SAMN05216550_1234</name>
</gene>
<proteinExistence type="predicted"/>
<reference evidence="2 3" key="1">
    <citation type="submission" date="2016-10" db="EMBL/GenBank/DDBJ databases">
        <authorList>
            <person name="Varghese N."/>
            <person name="Submissions S."/>
        </authorList>
    </citation>
    <scope>NUCLEOTIDE SEQUENCE [LARGE SCALE GENOMIC DNA]</scope>
    <source>
        <strain evidence="2 3">LMG 22274</strain>
    </source>
</reference>
<evidence type="ECO:0000313" key="3">
    <source>
        <dbReference type="Proteomes" id="UP000183529"/>
    </source>
</evidence>
<feature type="compositionally biased region" description="Basic and acidic residues" evidence="1">
    <location>
        <begin position="65"/>
        <end position="77"/>
    </location>
</feature>
<dbReference type="RefSeq" id="WP_124263239.1">
    <property type="nucleotide sequence ID" value="NZ_CADFGN010000015.1"/>
</dbReference>
<accession>A0AAQ1GMR4</accession>
<evidence type="ECO:0000313" key="2">
    <source>
        <dbReference type="EMBL" id="SEK12887.1"/>
    </source>
</evidence>
<comment type="caution">
    <text evidence="2">The sequence shown here is derived from an EMBL/GenBank/DDBJ whole genome shotgun (WGS) entry which is preliminary data.</text>
</comment>
<dbReference type="AlphaFoldDB" id="A0AAQ1GMR4"/>
<feature type="region of interest" description="Disordered" evidence="1">
    <location>
        <begin position="58"/>
        <end position="77"/>
    </location>
</feature>